<dbReference type="GeneID" id="76981399"/>
<proteinExistence type="predicted"/>
<dbReference type="RefSeq" id="WP_168747125.1">
    <property type="nucleotide sequence ID" value="NZ_CP051464.1"/>
</dbReference>
<evidence type="ECO:0000313" key="2">
    <source>
        <dbReference type="Proteomes" id="UP000501048"/>
    </source>
</evidence>
<dbReference type="Proteomes" id="UP000501048">
    <property type="component" value="Chromosome"/>
</dbReference>
<sequence length="241" mass="27890">MAERPVFISSVKEKGYVSTQEIEFEWFPGFSVKQKQKSIESFHKNFKERNPSSNVLEISSKSDKELGVALSAFNLMIKTKNNKEFSVETAFQASKVFEKGGPFLDLYSKTSKEAKKDPRIKNSGELLYFQYFGRKWELEPKTFFYDWLYTNALSHNKELSKEVVQYDAFTDIEFNPHKSINCQARSVALYVSLYKAGLLEVALSSVEKFKELAFGQQHNNKKDVKVDKETTEQLSIFDKMD</sequence>
<keyword evidence="2" id="KW-1185">Reference proteome</keyword>
<dbReference type="EMBL" id="CP051464">
    <property type="protein sequence ID" value="QJC95217.1"/>
    <property type="molecule type" value="Genomic_DNA"/>
</dbReference>
<gene>
    <name evidence="1" type="ORF">HC660_07200</name>
</gene>
<dbReference type="Pfam" id="PF22397">
    <property type="entry name" value="NADAR-DarT1"/>
    <property type="match status" value="1"/>
</dbReference>
<evidence type="ECO:0000313" key="1">
    <source>
        <dbReference type="EMBL" id="QJC95217.1"/>
    </source>
</evidence>
<accession>A0ABX6LUD7</accession>
<dbReference type="InterPro" id="IPR053913">
    <property type="entry name" value="NADAR-DarT1"/>
</dbReference>
<reference evidence="1 2" key="1">
    <citation type="submission" date="2020-04" db="EMBL/GenBank/DDBJ databases">
        <title>Plant growth promoting and environmental Bacillus: genomic and epigenetic comparison.</title>
        <authorList>
            <person name="Reva O.N."/>
            <person name="Lutz S."/>
            <person name="Ahrens C.H."/>
        </authorList>
    </citation>
    <scope>NUCLEOTIDE SEQUENCE [LARGE SCALE GENOMIC DNA]</scope>
    <source>
        <strain evidence="1 2">UCMB5075</strain>
    </source>
</reference>
<name>A0ABX6LUD7_BACMO</name>
<organism evidence="1 2">
    <name type="scientific">Bacillus mojavensis</name>
    <dbReference type="NCBI Taxonomy" id="72360"/>
    <lineage>
        <taxon>Bacteria</taxon>
        <taxon>Bacillati</taxon>
        <taxon>Bacillota</taxon>
        <taxon>Bacilli</taxon>
        <taxon>Bacillales</taxon>
        <taxon>Bacillaceae</taxon>
        <taxon>Bacillus</taxon>
    </lineage>
</organism>
<protein>
    <submittedName>
        <fullName evidence="1">Uncharacterized protein</fullName>
    </submittedName>
</protein>